<reference evidence="10 11" key="1">
    <citation type="submission" date="2021-06" db="EMBL/GenBank/DDBJ databases">
        <title>New haloarchaea isolates fom saline soil.</title>
        <authorList>
            <person name="Duran-Viseras A."/>
            <person name="Sanchez-Porro C.S."/>
            <person name="Ventosa A."/>
        </authorList>
    </citation>
    <scope>NUCLEOTIDE SEQUENCE [LARGE SCALE GENOMIC DNA]</scope>
    <source>
        <strain evidence="10 11">JCM 183640</strain>
    </source>
</reference>
<organism evidence="10 11">
    <name type="scientific">Haloarcula limicola</name>
    <dbReference type="NCBI Taxonomy" id="1429915"/>
    <lineage>
        <taxon>Archaea</taxon>
        <taxon>Methanobacteriati</taxon>
        <taxon>Methanobacteriota</taxon>
        <taxon>Stenosarchaea group</taxon>
        <taxon>Halobacteria</taxon>
        <taxon>Halobacteriales</taxon>
        <taxon>Haloarculaceae</taxon>
        <taxon>Haloarcula</taxon>
    </lineage>
</organism>
<evidence type="ECO:0000256" key="5">
    <source>
        <dbReference type="ARBA" id="ARBA00022692"/>
    </source>
</evidence>
<dbReference type="InterPro" id="IPR003445">
    <property type="entry name" value="Cat_transpt"/>
</dbReference>
<evidence type="ECO:0000256" key="8">
    <source>
        <dbReference type="ARBA" id="ARBA00023136"/>
    </source>
</evidence>
<name>A0A8J7Y7T5_9EURY</name>
<sequence>MTNYRQVGHNVGRALTRLAPVMGTLVVVSLYYGEYYAIPGTLLTMGIVFAVGWTLTRLCSAADDASKAEVFASAGAVWFVAALAGTLPFLAVAWTVALDPAVLPVPDSATDSTLRAFRRPVNAWFESMSGLTGSGLTMARKESELPHTLLWWRSLSQWLGGLGVIVFTVAIVNQSGNSMLTQFYESRSPLGQFQSGDRSNSPKLLVGVFAAVTLLSAALFWVVGMPAWEALNHAMTGLSTGGFVVTDTSFKAYGPQIQVAALPIMLIGAIPLPAYYLLYKRDFSDLFTDSQIRWLAVTVCGGTLLVLGNLATHTVYPSLSKSALRAVFQFVSANSGAGFYTVSSVGRKWPTISILLLTMAMALGGASGSTASGIKIIRGISISRGLRSRIRDPFPDETLADSIDKSVSGQYSSENYANAVTITLLWLTVYLLGVFVLLVLLPIGPEGVPLRNVLFTVASAQGNVGLVSGIVTPSSLSKPAVAAGVKLMLTVNMWMGRLEIIPLLVFFRAILNEAEPSDESQSG</sequence>
<comment type="caution">
    <text evidence="10">The sequence shown here is derived from an EMBL/GenBank/DDBJ whole genome shotgun (WGS) entry which is preliminary data.</text>
</comment>
<keyword evidence="8 9" id="KW-0472">Membrane</keyword>
<comment type="subcellular location">
    <subcellularLocation>
        <location evidence="1">Cell membrane</location>
        <topology evidence="1">Multi-pass membrane protein</topology>
    </subcellularLocation>
</comment>
<evidence type="ECO:0000256" key="9">
    <source>
        <dbReference type="SAM" id="Phobius"/>
    </source>
</evidence>
<evidence type="ECO:0000256" key="3">
    <source>
        <dbReference type="ARBA" id="ARBA00022448"/>
    </source>
</evidence>
<dbReference type="GO" id="GO:0030001">
    <property type="term" value="P:metal ion transport"/>
    <property type="evidence" value="ECO:0007669"/>
    <property type="project" value="UniProtKB-ARBA"/>
</dbReference>
<accession>A0A8J7Y7T5</accession>
<dbReference type="GO" id="GO:0005886">
    <property type="term" value="C:plasma membrane"/>
    <property type="evidence" value="ECO:0007669"/>
    <property type="project" value="UniProtKB-SubCell"/>
</dbReference>
<comment type="similarity">
    <text evidence="2">Belongs to the TrkH potassium transport family.</text>
</comment>
<feature type="transmembrane region" description="Helical" evidence="9">
    <location>
        <begin position="70"/>
        <end position="97"/>
    </location>
</feature>
<feature type="transmembrane region" description="Helical" evidence="9">
    <location>
        <begin position="416"/>
        <end position="441"/>
    </location>
</feature>
<gene>
    <name evidence="10" type="ORF">KTS45_18315</name>
</gene>
<evidence type="ECO:0000256" key="6">
    <source>
        <dbReference type="ARBA" id="ARBA00022989"/>
    </source>
</evidence>
<evidence type="ECO:0000313" key="10">
    <source>
        <dbReference type="EMBL" id="MBV0926165.1"/>
    </source>
</evidence>
<dbReference type="GO" id="GO:0008324">
    <property type="term" value="F:monoatomic cation transmembrane transporter activity"/>
    <property type="evidence" value="ECO:0007669"/>
    <property type="project" value="InterPro"/>
</dbReference>
<feature type="transmembrane region" description="Helical" evidence="9">
    <location>
        <begin position="155"/>
        <end position="172"/>
    </location>
</feature>
<feature type="transmembrane region" description="Helical" evidence="9">
    <location>
        <begin position="14"/>
        <end position="32"/>
    </location>
</feature>
<keyword evidence="11" id="KW-1185">Reference proteome</keyword>
<feature type="transmembrane region" description="Helical" evidence="9">
    <location>
        <begin position="291"/>
        <end position="311"/>
    </location>
</feature>
<feature type="transmembrane region" description="Helical" evidence="9">
    <location>
        <begin position="204"/>
        <end position="223"/>
    </location>
</feature>
<feature type="transmembrane region" description="Helical" evidence="9">
    <location>
        <begin position="38"/>
        <end position="58"/>
    </location>
</feature>
<keyword evidence="7" id="KW-0406">Ion transport</keyword>
<dbReference type="AlphaFoldDB" id="A0A8J7Y7T5"/>
<dbReference type="PANTHER" id="PTHR32024">
    <property type="entry name" value="TRK SYSTEM POTASSIUM UPTAKE PROTEIN TRKG-RELATED"/>
    <property type="match status" value="1"/>
</dbReference>
<dbReference type="PANTHER" id="PTHR32024:SF2">
    <property type="entry name" value="TRK SYSTEM POTASSIUM UPTAKE PROTEIN TRKG-RELATED"/>
    <property type="match status" value="1"/>
</dbReference>
<evidence type="ECO:0000256" key="1">
    <source>
        <dbReference type="ARBA" id="ARBA00004651"/>
    </source>
</evidence>
<dbReference type="RefSeq" id="WP_162318980.1">
    <property type="nucleotide sequence ID" value="NZ_JAHQXF010000003.1"/>
</dbReference>
<keyword evidence="3" id="KW-0813">Transport</keyword>
<keyword evidence="4" id="KW-1003">Cell membrane</keyword>
<proteinExistence type="inferred from homology"/>
<feature type="transmembrane region" description="Helical" evidence="9">
    <location>
        <begin position="354"/>
        <end position="377"/>
    </location>
</feature>
<dbReference type="OrthoDB" id="111943at2157"/>
<dbReference type="EMBL" id="JAHQXF010000003">
    <property type="protein sequence ID" value="MBV0926165.1"/>
    <property type="molecule type" value="Genomic_DNA"/>
</dbReference>
<keyword evidence="5 9" id="KW-0812">Transmembrane</keyword>
<keyword evidence="6 9" id="KW-1133">Transmembrane helix</keyword>
<dbReference type="Proteomes" id="UP000766550">
    <property type="component" value="Unassembled WGS sequence"/>
</dbReference>
<dbReference type="Pfam" id="PF02386">
    <property type="entry name" value="TrkH"/>
    <property type="match status" value="1"/>
</dbReference>
<evidence type="ECO:0000313" key="11">
    <source>
        <dbReference type="Proteomes" id="UP000766550"/>
    </source>
</evidence>
<evidence type="ECO:0000256" key="7">
    <source>
        <dbReference type="ARBA" id="ARBA00023065"/>
    </source>
</evidence>
<feature type="transmembrane region" description="Helical" evidence="9">
    <location>
        <begin position="257"/>
        <end position="279"/>
    </location>
</feature>
<protein>
    <submittedName>
        <fullName evidence="10">TrkH family potassium uptake protein</fullName>
    </submittedName>
</protein>
<evidence type="ECO:0000256" key="2">
    <source>
        <dbReference type="ARBA" id="ARBA00009137"/>
    </source>
</evidence>
<evidence type="ECO:0000256" key="4">
    <source>
        <dbReference type="ARBA" id="ARBA00022475"/>
    </source>
</evidence>